<keyword evidence="2" id="KW-1185">Reference proteome</keyword>
<accession>A0ABV4KW13</accession>
<dbReference type="Proteomes" id="UP001569175">
    <property type="component" value="Unassembled WGS sequence"/>
</dbReference>
<comment type="caution">
    <text evidence="1">The sequence shown here is derived from an EMBL/GenBank/DDBJ whole genome shotgun (WGS) entry which is preliminary data.</text>
</comment>
<gene>
    <name evidence="1" type="ORF">ACED57_24705</name>
</gene>
<sequence>MDSLSHKRPNVSATMQGFIDTSALQWHEKTAKKLKARLMRMPMLVLMGI</sequence>
<dbReference type="EMBL" id="JBGOOL010000170">
    <property type="protein sequence ID" value="MEZ8056287.1"/>
    <property type="molecule type" value="Genomic_DNA"/>
</dbReference>
<protein>
    <submittedName>
        <fullName evidence="1">Uncharacterized protein</fullName>
    </submittedName>
</protein>
<dbReference type="RefSeq" id="WP_371708717.1">
    <property type="nucleotide sequence ID" value="NZ_JBFSVJ010000169.1"/>
</dbReference>
<name>A0ABV4KW13_9VIBR</name>
<proteinExistence type="predicted"/>
<reference evidence="1 2" key="1">
    <citation type="submission" date="2024-06" db="EMBL/GenBank/DDBJ databases">
        <authorList>
            <person name="Steensen K."/>
            <person name="Seneca J."/>
            <person name="Bartlau N."/>
            <person name="Yu A.X."/>
            <person name="Polz M.F."/>
        </authorList>
    </citation>
    <scope>NUCLEOTIDE SEQUENCE [LARGE SCALE GENOMIC DNA]</scope>
    <source>
        <strain evidence="1 2">1F9</strain>
    </source>
</reference>
<evidence type="ECO:0000313" key="2">
    <source>
        <dbReference type="Proteomes" id="UP001569175"/>
    </source>
</evidence>
<evidence type="ECO:0000313" key="1">
    <source>
        <dbReference type="EMBL" id="MEZ8056287.1"/>
    </source>
</evidence>
<organism evidence="1 2">
    <name type="scientific">Vibrio atlanticus</name>
    <dbReference type="NCBI Taxonomy" id="693153"/>
    <lineage>
        <taxon>Bacteria</taxon>
        <taxon>Pseudomonadati</taxon>
        <taxon>Pseudomonadota</taxon>
        <taxon>Gammaproteobacteria</taxon>
        <taxon>Vibrionales</taxon>
        <taxon>Vibrionaceae</taxon>
        <taxon>Vibrio</taxon>
    </lineage>
</organism>